<keyword evidence="1" id="KW-1133">Transmembrane helix</keyword>
<dbReference type="EMBL" id="SVNY01000005">
    <property type="protein sequence ID" value="MBE6833970.1"/>
    <property type="molecule type" value="Genomic_DNA"/>
</dbReference>
<feature type="transmembrane region" description="Helical" evidence="1">
    <location>
        <begin position="7"/>
        <end position="28"/>
    </location>
</feature>
<reference evidence="2" key="1">
    <citation type="submission" date="2019-04" db="EMBL/GenBank/DDBJ databases">
        <title>Evolution of Biomass-Degrading Anaerobic Consortia Revealed by Metagenomics.</title>
        <authorList>
            <person name="Peng X."/>
        </authorList>
    </citation>
    <scope>NUCLEOTIDE SEQUENCE</scope>
    <source>
        <strain evidence="2">SIG551</strain>
    </source>
</reference>
<dbReference type="Pfam" id="PF11188">
    <property type="entry name" value="DUF2975"/>
    <property type="match status" value="1"/>
</dbReference>
<accession>A0A928Q5L1</accession>
<name>A0A928Q5L1_9FIRM</name>
<protein>
    <submittedName>
        <fullName evidence="2">DUF2975 domain-containing protein</fullName>
    </submittedName>
</protein>
<evidence type="ECO:0000313" key="3">
    <source>
        <dbReference type="Proteomes" id="UP000754750"/>
    </source>
</evidence>
<sequence>MKQRVSTIFLTTVIVLIGIAVLVFGVFLLPRFANALSAFVPAAAFFKLPFLICMYAAMILFFFALYQAIRLLHYIDSGKVFSDASIRTLRNMKIAGTLMTGLFYLAGMPAVYLVAQWEDAPGLILLGFAMASIPLVVATFVAVLQRLLQEAILIKSENDFTI</sequence>
<feature type="transmembrane region" description="Helical" evidence="1">
    <location>
        <begin position="48"/>
        <end position="73"/>
    </location>
</feature>
<proteinExistence type="predicted"/>
<dbReference type="RefSeq" id="WP_020072238.1">
    <property type="nucleotide sequence ID" value="NZ_JBKWRC010000004.1"/>
</dbReference>
<feature type="transmembrane region" description="Helical" evidence="1">
    <location>
        <begin position="121"/>
        <end position="144"/>
    </location>
</feature>
<feature type="transmembrane region" description="Helical" evidence="1">
    <location>
        <begin position="94"/>
        <end position="115"/>
    </location>
</feature>
<dbReference type="InterPro" id="IPR021354">
    <property type="entry name" value="DUF2975"/>
</dbReference>
<organism evidence="2 3">
    <name type="scientific">Faecalispora sporosphaeroides</name>
    <dbReference type="NCBI Taxonomy" id="1549"/>
    <lineage>
        <taxon>Bacteria</taxon>
        <taxon>Bacillati</taxon>
        <taxon>Bacillota</taxon>
        <taxon>Clostridia</taxon>
        <taxon>Eubacteriales</taxon>
        <taxon>Oscillospiraceae</taxon>
        <taxon>Faecalispora</taxon>
    </lineage>
</organism>
<comment type="caution">
    <text evidence="2">The sequence shown here is derived from an EMBL/GenBank/DDBJ whole genome shotgun (WGS) entry which is preliminary data.</text>
</comment>
<evidence type="ECO:0000256" key="1">
    <source>
        <dbReference type="SAM" id="Phobius"/>
    </source>
</evidence>
<dbReference type="AlphaFoldDB" id="A0A928Q5L1"/>
<keyword evidence="1" id="KW-0472">Membrane</keyword>
<dbReference type="Proteomes" id="UP000754750">
    <property type="component" value="Unassembled WGS sequence"/>
</dbReference>
<gene>
    <name evidence="2" type="ORF">E7512_10430</name>
</gene>
<keyword evidence="1" id="KW-0812">Transmembrane</keyword>
<evidence type="ECO:0000313" key="2">
    <source>
        <dbReference type="EMBL" id="MBE6833970.1"/>
    </source>
</evidence>